<evidence type="ECO:0000256" key="1">
    <source>
        <dbReference type="ARBA" id="ARBA00022603"/>
    </source>
</evidence>
<feature type="region of interest" description="Disordered" evidence="3">
    <location>
        <begin position="179"/>
        <end position="199"/>
    </location>
</feature>
<evidence type="ECO:0000313" key="4">
    <source>
        <dbReference type="EMBL" id="BDG60622.1"/>
    </source>
</evidence>
<sequence length="199" mass="21422">MIAGTARGIRLRTVRGLGARPTSDRVRETLFAILQPVLPDATFLDLYAGSGAVGIEALSRGARQALFVERHPGQVRVLVANLGATGLRERAEVWRREVSDALADLARQGRHFDVAFLDPPYGRDLVPATLPALVPVVEPGGLAVAEHHRRDRVPEAAGSLRRVRETTVGETVLSFYRREEQGGRPDGAHAGNAGEGLAE</sequence>
<organism evidence="4 5">
    <name type="scientific">Caldinitratiruptor microaerophilus</name>
    <dbReference type="NCBI Taxonomy" id="671077"/>
    <lineage>
        <taxon>Bacteria</taxon>
        <taxon>Bacillati</taxon>
        <taxon>Bacillota</taxon>
        <taxon>Clostridia</taxon>
        <taxon>Eubacteriales</taxon>
        <taxon>Symbiobacteriaceae</taxon>
        <taxon>Caldinitratiruptor</taxon>
    </lineage>
</organism>
<gene>
    <name evidence="4" type="ORF">caldi_17120</name>
</gene>
<accession>A0AA35CK64</accession>
<dbReference type="Pfam" id="PF03602">
    <property type="entry name" value="Cons_hypoth95"/>
    <property type="match status" value="1"/>
</dbReference>
<dbReference type="AlphaFoldDB" id="A0AA35CK64"/>
<keyword evidence="5" id="KW-1185">Reference proteome</keyword>
<dbReference type="PANTHER" id="PTHR43542:SF1">
    <property type="entry name" value="METHYLTRANSFERASE"/>
    <property type="match status" value="1"/>
</dbReference>
<dbReference type="InterPro" id="IPR002052">
    <property type="entry name" value="DNA_methylase_N6_adenine_CS"/>
</dbReference>
<dbReference type="KEGG" id="cmic:caldi_17120"/>
<dbReference type="PANTHER" id="PTHR43542">
    <property type="entry name" value="METHYLTRANSFERASE"/>
    <property type="match status" value="1"/>
</dbReference>
<dbReference type="SUPFAM" id="SSF53335">
    <property type="entry name" value="S-adenosyl-L-methionine-dependent methyltransferases"/>
    <property type="match status" value="1"/>
</dbReference>
<dbReference type="PROSITE" id="PS00092">
    <property type="entry name" value="N6_MTASE"/>
    <property type="match status" value="1"/>
</dbReference>
<protein>
    <submittedName>
        <fullName evidence="4">Methyltransferase small</fullName>
    </submittedName>
</protein>
<dbReference type="Proteomes" id="UP001163687">
    <property type="component" value="Chromosome"/>
</dbReference>
<dbReference type="PIRSF" id="PIRSF004553">
    <property type="entry name" value="CHP00095"/>
    <property type="match status" value="1"/>
</dbReference>
<proteinExistence type="predicted"/>
<dbReference type="NCBIfam" id="TIGR00095">
    <property type="entry name" value="16S rRNA (guanine(966)-N(2))-methyltransferase RsmD"/>
    <property type="match status" value="1"/>
</dbReference>
<dbReference type="GO" id="GO:0003676">
    <property type="term" value="F:nucleic acid binding"/>
    <property type="evidence" value="ECO:0007669"/>
    <property type="project" value="InterPro"/>
</dbReference>
<dbReference type="EMBL" id="AP025628">
    <property type="protein sequence ID" value="BDG60622.1"/>
    <property type="molecule type" value="Genomic_DNA"/>
</dbReference>
<reference evidence="4" key="1">
    <citation type="submission" date="2022-03" db="EMBL/GenBank/DDBJ databases">
        <title>Complete genome sequence of Caldinitratiruptor microaerophilus.</title>
        <authorList>
            <person name="Mukaiyama R."/>
            <person name="Nishiyama T."/>
            <person name="Ueda K."/>
        </authorList>
    </citation>
    <scope>NUCLEOTIDE SEQUENCE</scope>
    <source>
        <strain evidence="4">JCM 16183</strain>
    </source>
</reference>
<keyword evidence="1 4" id="KW-0489">Methyltransferase</keyword>
<name>A0AA35CK64_9FIRM</name>
<dbReference type="CDD" id="cd02440">
    <property type="entry name" value="AdoMet_MTases"/>
    <property type="match status" value="1"/>
</dbReference>
<evidence type="ECO:0000256" key="3">
    <source>
        <dbReference type="SAM" id="MobiDB-lite"/>
    </source>
</evidence>
<dbReference type="Gene3D" id="3.40.50.150">
    <property type="entry name" value="Vaccinia Virus protein VP39"/>
    <property type="match status" value="1"/>
</dbReference>
<dbReference type="GO" id="GO:0008168">
    <property type="term" value="F:methyltransferase activity"/>
    <property type="evidence" value="ECO:0007669"/>
    <property type="project" value="UniProtKB-KW"/>
</dbReference>
<dbReference type="InterPro" id="IPR004398">
    <property type="entry name" value="RNA_MeTrfase_RsmD"/>
</dbReference>
<dbReference type="InterPro" id="IPR029063">
    <property type="entry name" value="SAM-dependent_MTases_sf"/>
</dbReference>
<evidence type="ECO:0000313" key="5">
    <source>
        <dbReference type="Proteomes" id="UP001163687"/>
    </source>
</evidence>
<dbReference type="GO" id="GO:0031167">
    <property type="term" value="P:rRNA methylation"/>
    <property type="evidence" value="ECO:0007669"/>
    <property type="project" value="InterPro"/>
</dbReference>
<evidence type="ECO:0000256" key="2">
    <source>
        <dbReference type="ARBA" id="ARBA00022679"/>
    </source>
</evidence>
<keyword evidence="2" id="KW-0808">Transferase</keyword>